<dbReference type="SUPFAM" id="SSF55874">
    <property type="entry name" value="ATPase domain of HSP90 chaperone/DNA topoisomerase II/histidine kinase"/>
    <property type="match status" value="1"/>
</dbReference>
<dbReference type="GO" id="GO:0005524">
    <property type="term" value="F:ATP binding"/>
    <property type="evidence" value="ECO:0007669"/>
    <property type="project" value="InterPro"/>
</dbReference>
<sequence>MAQSSGFTLSVAADAPSALRLGSAGKAPGFVRGCKGVKGRRLLFVLKRRRDEEAVDKDLKVMLKTHAFCSLVDVEKYRLLEDGDSLCCMPFSTHGKELARRLTGLLIQSGADVLLCLKVEVYGRRKGEDPPGLDLEIPDVRLFKVMKEELDSARQVMIGTARWNALVALAVVVTTGQVIVSPHNPSTLREFKSNGKWSGIKVESFLIHQFYVQDKLSRADVERRLEMYRAEKDESRLSGTLQLVQDMDSEERRPVPEKVNKHLTTLAGKINGDINDGMALIQPLAPSVSDELRASLVVNSLEQCISELIQNSIDANATSIEVKVDVAGHSLQVSDNGDGILPRDMARIGMRYATSKCSSLQDLNHITTYGFRGEAVAAITEMSLVDFVSRPRGQELVYSTIFKGGDKLFCGPQRYWSDASASKLEVELERAKRVVETLALVAPGISFTLIDMTKDAKIMSCRKVDSHLHRITTILGQALSATLRFVKSSTDDPVYAFSGYISTQGHYNRLCQYIFLNKRPVQCENLQRLVTHLFRQSSFAADSLVYVEDARRSRERHPIFILMLTCPTSEYDLCADPSKVTIQFEDEGRAFQVVRCTIVDFLERHHLLSRTAATVLRHQSGTKKRKQHRPTFMDALTGSAPLDYISRVKTSRPSRASRLAYENAAGVAYQSEIDLEDELEFELDADWMASMLDDDFVSNEVEYTRRGPQGLLLPRSASEGSIISRTSLPHMVPSGSNPVTTGTSRIWAQDALRKWVNPVLPTAPIQIPCLKSLRLDSAGPSDSCEQGPMGKRISRFFSAGSSSQTALYAESLQLSKAGLQGCKVISQLDSKFILCTMEQFSTAMAVSNSRQEPAQHGLVNKVLVVIDQHAADERVRVERLMKEMCTCSHSTRRKQDDYETTIITHRLDSMAMIPQLPITLTRREWHLAEQSTEWLYRWGIVLEESLLQDSYDSLDDKSEAETVMVSQHFTQGDGDVGSTSAGGCPRVRTRPMTGLGHSVESDYRQGRVVSLPRIVADRCVVDSALTQDLIKDTLNSFEEGRNRSRTLFPGDGQVGYDAYKAVREGFWTL</sequence>
<feature type="domain" description="DNA mismatch repair protein S5" evidence="5">
    <location>
        <begin position="471"/>
        <end position="603"/>
    </location>
</feature>
<dbReference type="Gene3D" id="3.30.565.10">
    <property type="entry name" value="Histidine kinase-like ATPase, C-terminal domain"/>
    <property type="match status" value="1"/>
</dbReference>
<organism evidence="6 7">
    <name type="scientific">Linnemannia hyalina</name>
    <dbReference type="NCBI Taxonomy" id="64524"/>
    <lineage>
        <taxon>Eukaryota</taxon>
        <taxon>Fungi</taxon>
        <taxon>Fungi incertae sedis</taxon>
        <taxon>Mucoromycota</taxon>
        <taxon>Mortierellomycotina</taxon>
        <taxon>Mortierellomycetes</taxon>
        <taxon>Mortierellales</taxon>
        <taxon>Mortierellaceae</taxon>
        <taxon>Linnemannia</taxon>
    </lineage>
</organism>
<dbReference type="InterPro" id="IPR036890">
    <property type="entry name" value="HATPase_C_sf"/>
</dbReference>
<evidence type="ECO:0000256" key="2">
    <source>
        <dbReference type="ARBA" id="ARBA00022763"/>
    </source>
</evidence>
<keyword evidence="7" id="KW-1185">Reference proteome</keyword>
<dbReference type="PANTHER" id="PTHR10073:SF47">
    <property type="entry name" value="DNA MISMATCH REPAIR PROTEIN MLH3"/>
    <property type="match status" value="1"/>
</dbReference>
<dbReference type="Pfam" id="PF01119">
    <property type="entry name" value="DNA_mis_repair"/>
    <property type="match status" value="1"/>
</dbReference>
<dbReference type="Proteomes" id="UP000707451">
    <property type="component" value="Unassembled WGS sequence"/>
</dbReference>
<dbReference type="PANTHER" id="PTHR10073">
    <property type="entry name" value="DNA MISMATCH REPAIR PROTEIN MLH, PMS, MUTL"/>
    <property type="match status" value="1"/>
</dbReference>
<dbReference type="GO" id="GO:0016887">
    <property type="term" value="F:ATP hydrolysis activity"/>
    <property type="evidence" value="ECO:0007669"/>
    <property type="project" value="InterPro"/>
</dbReference>
<evidence type="ECO:0000256" key="1">
    <source>
        <dbReference type="ARBA" id="ARBA00006082"/>
    </source>
</evidence>
<dbReference type="InterPro" id="IPR013507">
    <property type="entry name" value="DNA_mismatch_S5_2-like"/>
</dbReference>
<dbReference type="InterPro" id="IPR014721">
    <property type="entry name" value="Ribsml_uS5_D2-typ_fold_subgr"/>
</dbReference>
<dbReference type="EMBL" id="JAHRHY010000019">
    <property type="protein sequence ID" value="KAG9062342.1"/>
    <property type="molecule type" value="Genomic_DNA"/>
</dbReference>
<feature type="region of interest" description="Disordered" evidence="3">
    <location>
        <begin position="970"/>
        <end position="991"/>
    </location>
</feature>
<dbReference type="Gene3D" id="3.30.1540.20">
    <property type="entry name" value="MutL, C-terminal domain, dimerisation subdomain"/>
    <property type="match status" value="1"/>
</dbReference>
<dbReference type="InterPro" id="IPR038973">
    <property type="entry name" value="MutL/Mlh/Pms-like"/>
</dbReference>
<dbReference type="GO" id="GO:0006298">
    <property type="term" value="P:mismatch repair"/>
    <property type="evidence" value="ECO:0007669"/>
    <property type="project" value="InterPro"/>
</dbReference>
<evidence type="ECO:0000259" key="4">
    <source>
        <dbReference type="SMART" id="SM00853"/>
    </source>
</evidence>
<dbReference type="SMART" id="SM01340">
    <property type="entry name" value="DNA_mis_repair"/>
    <property type="match status" value="1"/>
</dbReference>
<evidence type="ECO:0000313" key="7">
    <source>
        <dbReference type="Proteomes" id="UP000707451"/>
    </source>
</evidence>
<dbReference type="SMART" id="SM00853">
    <property type="entry name" value="MutL_C"/>
    <property type="match status" value="1"/>
</dbReference>
<dbReference type="InterPro" id="IPR020568">
    <property type="entry name" value="Ribosomal_Su5_D2-typ_SF"/>
</dbReference>
<name>A0A9P7XK34_9FUNG</name>
<accession>A0A9P7XK34</accession>
<dbReference type="GO" id="GO:0032300">
    <property type="term" value="C:mismatch repair complex"/>
    <property type="evidence" value="ECO:0007669"/>
    <property type="project" value="InterPro"/>
</dbReference>
<dbReference type="GO" id="GO:0030983">
    <property type="term" value="F:mismatched DNA binding"/>
    <property type="evidence" value="ECO:0007669"/>
    <property type="project" value="InterPro"/>
</dbReference>
<reference evidence="6" key="1">
    <citation type="submission" date="2021-06" db="EMBL/GenBank/DDBJ databases">
        <title>Genome Sequence of Mortierella hyaline Strain SCG-10, a Cold-Adapted, Nitrate-Reducing Fungus Isolated from Soil in Minnesota, USA.</title>
        <authorList>
            <person name="Aldossari N."/>
        </authorList>
    </citation>
    <scope>NUCLEOTIDE SEQUENCE</scope>
    <source>
        <strain evidence="6">SCG-10</strain>
    </source>
</reference>
<dbReference type="SUPFAM" id="SSF54211">
    <property type="entry name" value="Ribosomal protein S5 domain 2-like"/>
    <property type="match status" value="1"/>
</dbReference>
<evidence type="ECO:0000259" key="5">
    <source>
        <dbReference type="SMART" id="SM01340"/>
    </source>
</evidence>
<evidence type="ECO:0000256" key="3">
    <source>
        <dbReference type="SAM" id="MobiDB-lite"/>
    </source>
</evidence>
<comment type="similarity">
    <text evidence="1">Belongs to the DNA mismatch repair MutL/HexB family.</text>
</comment>
<protein>
    <submittedName>
        <fullName evidence="6">DNA mismatch repair protein</fullName>
    </submittedName>
</protein>
<dbReference type="OrthoDB" id="429932at2759"/>
<proteinExistence type="inferred from homology"/>
<gene>
    <name evidence="6" type="primary">MLH3</name>
    <name evidence="6" type="ORF">KI688_005257</name>
</gene>
<evidence type="ECO:0000313" key="6">
    <source>
        <dbReference type="EMBL" id="KAG9062342.1"/>
    </source>
</evidence>
<dbReference type="GO" id="GO:0140664">
    <property type="term" value="F:ATP-dependent DNA damage sensor activity"/>
    <property type="evidence" value="ECO:0007669"/>
    <property type="project" value="InterPro"/>
</dbReference>
<keyword evidence="2" id="KW-0227">DNA damage</keyword>
<comment type="caution">
    <text evidence="6">The sequence shown here is derived from an EMBL/GenBank/DDBJ whole genome shotgun (WGS) entry which is preliminary data.</text>
</comment>
<dbReference type="InterPro" id="IPR014790">
    <property type="entry name" value="MutL_C"/>
</dbReference>
<dbReference type="Pfam" id="PF13589">
    <property type="entry name" value="HATPase_c_3"/>
    <property type="match status" value="1"/>
</dbReference>
<feature type="domain" description="MutL C-terminal dimerisation" evidence="4">
    <location>
        <begin position="824"/>
        <end position="977"/>
    </location>
</feature>
<dbReference type="AlphaFoldDB" id="A0A9P7XK34"/>
<dbReference type="InterPro" id="IPR042120">
    <property type="entry name" value="MutL_C_dimsub"/>
</dbReference>
<dbReference type="Gene3D" id="3.30.230.10">
    <property type="match status" value="1"/>
</dbReference>